<gene>
    <name evidence="6" type="ORF">H696_02241</name>
</gene>
<feature type="compositionally biased region" description="Low complexity" evidence="3">
    <location>
        <begin position="1956"/>
        <end position="1989"/>
    </location>
</feature>
<evidence type="ECO:0000256" key="3">
    <source>
        <dbReference type="SAM" id="MobiDB-lite"/>
    </source>
</evidence>
<feature type="region of interest" description="Disordered" evidence="3">
    <location>
        <begin position="1601"/>
        <end position="1622"/>
    </location>
</feature>
<feature type="region of interest" description="Disordered" evidence="3">
    <location>
        <begin position="700"/>
        <end position="722"/>
    </location>
</feature>
<dbReference type="Gene3D" id="1.10.840.10">
    <property type="entry name" value="Ras guanine-nucleotide exchange factors catalytic domain"/>
    <property type="match status" value="1"/>
</dbReference>
<feature type="domain" description="Ras-GEF" evidence="4">
    <location>
        <begin position="1649"/>
        <end position="1962"/>
    </location>
</feature>
<feature type="compositionally biased region" description="Acidic residues" evidence="3">
    <location>
        <begin position="778"/>
        <end position="788"/>
    </location>
</feature>
<name>A0A058ZAF3_FONAL</name>
<protein>
    <recommendedName>
        <fullName evidence="8">Ras-GEF domain-containing protein</fullName>
    </recommendedName>
</protein>
<feature type="region of interest" description="Disordered" evidence="3">
    <location>
        <begin position="1401"/>
        <end position="1420"/>
    </location>
</feature>
<dbReference type="Pfam" id="PF00617">
    <property type="entry name" value="RasGEF"/>
    <property type="match status" value="1"/>
</dbReference>
<keyword evidence="7" id="KW-1185">Reference proteome</keyword>
<evidence type="ECO:0008006" key="8">
    <source>
        <dbReference type="Google" id="ProtNLM"/>
    </source>
</evidence>
<feature type="compositionally biased region" description="Gly residues" evidence="3">
    <location>
        <begin position="1990"/>
        <end position="2002"/>
    </location>
</feature>
<dbReference type="GO" id="GO:0007264">
    <property type="term" value="P:small GTPase-mediated signal transduction"/>
    <property type="evidence" value="ECO:0007669"/>
    <property type="project" value="InterPro"/>
</dbReference>
<evidence type="ECO:0000259" key="4">
    <source>
        <dbReference type="PROSITE" id="PS50009"/>
    </source>
</evidence>
<dbReference type="InterPro" id="IPR023578">
    <property type="entry name" value="Ras_GEF_dom_sf"/>
</dbReference>
<dbReference type="PANTHER" id="PTHR23113:SF99">
    <property type="entry name" value="RASGEF DOMAIN-CONTAINING PROTEIN"/>
    <property type="match status" value="1"/>
</dbReference>
<feature type="compositionally biased region" description="Pro residues" evidence="3">
    <location>
        <begin position="701"/>
        <end position="711"/>
    </location>
</feature>
<evidence type="ECO:0000256" key="2">
    <source>
        <dbReference type="PROSITE-ProRule" id="PRU00168"/>
    </source>
</evidence>
<dbReference type="SUPFAM" id="SSF81995">
    <property type="entry name" value="beta-sandwich domain of Sec23/24"/>
    <property type="match status" value="1"/>
</dbReference>
<feature type="compositionally biased region" description="Low complexity" evidence="3">
    <location>
        <begin position="2003"/>
        <end position="2024"/>
    </location>
</feature>
<reference evidence="6" key="1">
    <citation type="submission" date="2013-04" db="EMBL/GenBank/DDBJ databases">
        <title>The Genome Sequence of Fonticula alba ATCC 38817.</title>
        <authorList>
            <consortium name="The Broad Institute Genomics Platform"/>
            <person name="Russ C."/>
            <person name="Cuomo C."/>
            <person name="Burger G."/>
            <person name="Gray M.W."/>
            <person name="Holland P.W.H."/>
            <person name="King N."/>
            <person name="Lang F.B.F."/>
            <person name="Roger A.J."/>
            <person name="Ruiz-Trillo I."/>
            <person name="Brown M."/>
            <person name="Walker B."/>
            <person name="Young S."/>
            <person name="Zeng Q."/>
            <person name="Gargeya S."/>
            <person name="Fitzgerald M."/>
            <person name="Haas B."/>
            <person name="Abouelleil A."/>
            <person name="Allen A.W."/>
            <person name="Alvarado L."/>
            <person name="Arachchi H.M."/>
            <person name="Berlin A.M."/>
            <person name="Chapman S.B."/>
            <person name="Gainer-Dewar J."/>
            <person name="Goldberg J."/>
            <person name="Griggs A."/>
            <person name="Gujja S."/>
            <person name="Hansen M."/>
            <person name="Howarth C."/>
            <person name="Imamovic A."/>
            <person name="Ireland A."/>
            <person name="Larimer J."/>
            <person name="McCowan C."/>
            <person name="Murphy C."/>
            <person name="Pearson M."/>
            <person name="Poon T.W."/>
            <person name="Priest M."/>
            <person name="Roberts A."/>
            <person name="Saif S."/>
            <person name="Shea T."/>
            <person name="Sisk P."/>
            <person name="Sykes S."/>
            <person name="Wortman J."/>
            <person name="Nusbaum C."/>
            <person name="Birren B."/>
        </authorList>
    </citation>
    <scope>NUCLEOTIDE SEQUENCE [LARGE SCALE GENOMIC DNA]</scope>
    <source>
        <strain evidence="6">ATCC 38817</strain>
    </source>
</reference>
<dbReference type="STRING" id="691883.A0A058ZAF3"/>
<dbReference type="PANTHER" id="PTHR23113">
    <property type="entry name" value="GUANINE NUCLEOTIDE EXCHANGE FACTOR"/>
    <property type="match status" value="1"/>
</dbReference>
<dbReference type="EMBL" id="KB932203">
    <property type="protein sequence ID" value="KCV71295.1"/>
    <property type="molecule type" value="Genomic_DNA"/>
</dbReference>
<accession>A0A058ZAF3</accession>
<feature type="region of interest" description="Disordered" evidence="3">
    <location>
        <begin position="1954"/>
        <end position="2031"/>
    </location>
</feature>
<dbReference type="OrthoDB" id="546434at2759"/>
<feature type="compositionally biased region" description="Low complexity" evidence="3">
    <location>
        <begin position="372"/>
        <end position="422"/>
    </location>
</feature>
<dbReference type="eggNOG" id="KOG3542">
    <property type="taxonomic scope" value="Eukaryota"/>
</dbReference>
<feature type="compositionally biased region" description="Low complexity" evidence="3">
    <location>
        <begin position="537"/>
        <end position="556"/>
    </location>
</feature>
<feature type="region of interest" description="Disordered" evidence="3">
    <location>
        <begin position="314"/>
        <end position="576"/>
    </location>
</feature>
<sequence length="2093" mass="215058">MGSNHIGAASATQHPTPDLPAFTSLQESPHLAPVGPGAGVPHTTGKAHPPAMISTRVTLPPAGEDAHEAMLATRATPVLSGELPPPPRKETIALAAAGISFDPFSPAEVRSRAAMPQRPDFPHLCPEAATIAGTLFSSQRLAAEVCLSHSRPETRDSMPISAVAGSWVQLSSSLRSLLLDVHFLLFSFLQLDSSSLLAQESQLDLDAILAQTDALLQTVVQADRAPPAGSPPASAPLRTAYTNFISAQVYAAKTFTTHPAFGRLATAGRTLATATNDYIRTMARTTTSATVLSPELLEPATPFELAPEASSFVQHPVPRHGSSTPEPSISEKRQRGAELRPIITGSEPTLSAESPPPSPQYKSRSIDHLPFSGSSQSSSSSSSGSGSGSSTSGSSNSKGGDGAAAASLLNPAGLGAPSPSASSRHRFVRKVRQLVGKPEPTGPAFPASLYSATGSYAFDEGGPGGPAPPRSPNRAGSFHGGLSDLASGSMGNGPLGAAGGSRNSVIGAPPAWTLPSGPMLVDLRPDGGSDLLDDDSLTYSTCSLDGDGPSSGPPSGRASFETIPLVDGSTSATRRDYEPSLYEQDLQLEHPDLDGEHLFDLLEAFLSAGEGAGEEVTRAAGGAPVAMSSVVTSRPARRQARITRAVSMPTSPASATESTAAAAAAAAAADLSATTARLSLPAPAATAAATDARATTAIAIPAPPTAPPPSDLGPSGRPHSSNTDEVIFQLLLGRGINAPSERPAGGPPLPGLLGPQTFALAPVAGLRAFAVAPSQQDEAYDGDADDEAAAGPGAGRSHSQDVTSTPSEEGEDVLGDLATAGGRFAAGRRATVSEGLLPQQRPLAPGAGALPVNLSPSLGSLTSARGSSSSCSSSSSSLSPASGLSACSSNSSLVAAAAAAGPLFAAPYSPPSSGSVSAASSTSSLRRGSLFVPASNQLDTVLEQPMGDDSDEDTTITLSPFFARFAASATSGAGREGGSTPGVRPMSLLFDRSTSEHVLLPVPSAGAPGAGPRDGPPAKPPAPRRFPAPLNDEASNSEGDMAVDVDGADSTGSMSDSSGFDSDRPASPSPGDPLAMGEGGLSEPLVAGGGDLLAAATTAPCSSDTSGESDSPSGDPGTASEESTSREAPTAGGAATALPAASLFSDMMSVNNAALLAPRKLLRDDYSLVYIPSLASSDAIAPAQPPARHPSTGNRALLAGGAFAGTLTPVRPALPPVADGDSGPGGADSLEAFTTGALSPLITVSQSNTRRMVYPSVAATSDGPDGDVGSVAGPAGASTPGRKTTKHPEAGRHFDRNMRILRTIAGRYGHEELATPATLKRLSLTLGVPAVGLQAGSAADPEAGSKCQVPAEAILVRHVPTGENILILELVRGRLEVVACSIGHLAERLADDAPYDRRLSGSGLGPGAADDAGSGSGAGSGRLTRAASTWFMSASNDPPLLDFEDTADLVDSVLLTHSQYMSHVDLFSVLMSRFNARALTTAEAPRLLGLSDDLIAYFEEVSDSLRRKVLNVLSRWLRFQWVEFEQDRLLLSLLRDFMIQGHYSLYGEYALLRQAFHNCVYQALRRIEPGPVRGRRIELLTIQAASAGADRPLSRSASLRSVGSSRSSSSSGSAPTLATSPSGSFSDRALSSGLVGLSPQTAALFISCHNAYLAAQVQPIDWFTYAVASSNQRFFKNDPPAGAIMKQPESVVRLFRREHQLTQWVGFEVCSGETARARKDIFRKVLKIIRLARDMHDFLGAFALYNGLFSPPILRLKSVWSSLSKSDMAEISKLGKFFEPRNNMRTYRARIERLASAPIPVLRGLQSSAGRPVPPPRPDRRPATGADVDAKQSGQQPATLQQPQSQQQQSQQQQPQSQQQQQQQQPQSQQPAPAPVALVGAVPIPMIMLREVLYVLERVPSVPRDFSGLVHIAKYRYITSILERHVRLARFAAAGDLSMARLKSYLDHVDAVSETGSAPGSAPGSASGSVASLPAAGSPSTSGPAPLLGSTGGSGTAGGGASGQPPSHHQSGSSHSVLQLLSGSGAAGGGPGSGALADALAISLAGPEPSSNPPSSAAATARSILQSLLLLQRTIDHPPDEEELMEMSRAVQS</sequence>
<dbReference type="Proteomes" id="UP000030693">
    <property type="component" value="Unassembled WGS sequence"/>
</dbReference>
<feature type="region of interest" description="Disordered" evidence="3">
    <location>
        <begin position="1258"/>
        <end position="1289"/>
    </location>
</feature>
<feature type="compositionally biased region" description="Basic residues" evidence="3">
    <location>
        <begin position="423"/>
        <end position="432"/>
    </location>
</feature>
<organism evidence="6">
    <name type="scientific">Fonticula alba</name>
    <name type="common">Slime mold</name>
    <dbReference type="NCBI Taxonomy" id="691883"/>
    <lineage>
        <taxon>Eukaryota</taxon>
        <taxon>Rotosphaerida</taxon>
        <taxon>Fonticulaceae</taxon>
        <taxon>Fonticula</taxon>
    </lineage>
</organism>
<dbReference type="InterPro" id="IPR036964">
    <property type="entry name" value="RASGEF_cat_dom_sf"/>
</dbReference>
<dbReference type="SUPFAM" id="SSF48366">
    <property type="entry name" value="Ras GEF"/>
    <property type="match status" value="1"/>
</dbReference>
<feature type="compositionally biased region" description="Low complexity" evidence="3">
    <location>
        <begin position="1092"/>
        <end position="1117"/>
    </location>
</feature>
<feature type="region of interest" description="Disordered" evidence="3">
    <location>
        <begin position="1000"/>
        <end position="1134"/>
    </location>
</feature>
<keyword evidence="1 2" id="KW-0344">Guanine-nucleotide releasing factor</keyword>
<feature type="compositionally biased region" description="Basic and acidic residues" evidence="3">
    <location>
        <begin position="329"/>
        <end position="338"/>
    </location>
</feature>
<dbReference type="SMART" id="SM00147">
    <property type="entry name" value="RasGEF"/>
    <property type="match status" value="1"/>
</dbReference>
<evidence type="ECO:0000256" key="1">
    <source>
        <dbReference type="ARBA" id="ARBA00022658"/>
    </source>
</evidence>
<feature type="region of interest" description="Disordered" evidence="3">
    <location>
        <begin position="1"/>
        <end position="50"/>
    </location>
</feature>
<feature type="compositionally biased region" description="Low complexity" evidence="3">
    <location>
        <begin position="1001"/>
        <end position="1013"/>
    </location>
</feature>
<dbReference type="PROSITE" id="PS50009">
    <property type="entry name" value="RASGEF_CAT"/>
    <property type="match status" value="1"/>
</dbReference>
<dbReference type="Gene3D" id="1.20.870.10">
    <property type="entry name" value="Son of sevenless (SoS) protein Chain: S domain 1"/>
    <property type="match status" value="1"/>
</dbReference>
<dbReference type="RefSeq" id="XP_009494418.1">
    <property type="nucleotide sequence ID" value="XM_009496143.1"/>
</dbReference>
<dbReference type="Pfam" id="PF00618">
    <property type="entry name" value="RasGEF_N"/>
    <property type="match status" value="1"/>
</dbReference>
<dbReference type="InterPro" id="IPR008937">
    <property type="entry name" value="Ras-like_GEF"/>
</dbReference>
<dbReference type="InterPro" id="IPR001895">
    <property type="entry name" value="RASGEF_cat_dom"/>
</dbReference>
<feature type="compositionally biased region" description="Low complexity" evidence="3">
    <location>
        <begin position="1832"/>
        <end position="1871"/>
    </location>
</feature>
<dbReference type="GO" id="GO:0005085">
    <property type="term" value="F:guanyl-nucleotide exchange factor activity"/>
    <property type="evidence" value="ECO:0007669"/>
    <property type="project" value="UniProtKB-KW"/>
</dbReference>
<feature type="region of interest" description="Disordered" evidence="3">
    <location>
        <begin position="776"/>
        <end position="813"/>
    </location>
</feature>
<proteinExistence type="predicted"/>
<feature type="domain" description="N-terminal Ras-GEF" evidence="5">
    <location>
        <begin position="1420"/>
        <end position="1568"/>
    </location>
</feature>
<feature type="compositionally biased region" description="Low complexity" evidence="3">
    <location>
        <begin position="1048"/>
        <end position="1060"/>
    </location>
</feature>
<evidence type="ECO:0000313" key="6">
    <source>
        <dbReference type="EMBL" id="KCV71295.1"/>
    </source>
</evidence>
<feature type="compositionally biased region" description="Pro residues" evidence="3">
    <location>
        <begin position="1014"/>
        <end position="1026"/>
    </location>
</feature>
<dbReference type="PROSITE" id="PS50212">
    <property type="entry name" value="RASGEF_NTER"/>
    <property type="match status" value="1"/>
</dbReference>
<feature type="region of interest" description="Disordered" evidence="3">
    <location>
        <begin position="1805"/>
        <end position="1874"/>
    </location>
</feature>
<feature type="compositionally biased region" description="Gly residues" evidence="3">
    <location>
        <begin position="490"/>
        <end position="499"/>
    </location>
</feature>
<evidence type="ECO:0000259" key="5">
    <source>
        <dbReference type="PROSITE" id="PS50212"/>
    </source>
</evidence>
<evidence type="ECO:0000313" key="7">
    <source>
        <dbReference type="Proteomes" id="UP000030693"/>
    </source>
</evidence>
<dbReference type="GeneID" id="20526966"/>
<dbReference type="InterPro" id="IPR000651">
    <property type="entry name" value="Ras-like_Gua-exchang_fac_N"/>
</dbReference>